<dbReference type="SUPFAM" id="SSF54909">
    <property type="entry name" value="Dimeric alpha+beta barrel"/>
    <property type="match status" value="2"/>
</dbReference>
<dbReference type="Gene3D" id="3.30.70.100">
    <property type="match status" value="2"/>
</dbReference>
<dbReference type="Proteomes" id="UP000199323">
    <property type="component" value="Unassembled WGS sequence"/>
</dbReference>
<organism evidence="1 2">
    <name type="scientific">Actinacidiphila alni</name>
    <dbReference type="NCBI Taxonomy" id="380248"/>
    <lineage>
        <taxon>Bacteria</taxon>
        <taxon>Bacillati</taxon>
        <taxon>Actinomycetota</taxon>
        <taxon>Actinomycetes</taxon>
        <taxon>Kitasatosporales</taxon>
        <taxon>Streptomycetaceae</taxon>
        <taxon>Actinacidiphila</taxon>
    </lineage>
</organism>
<evidence type="ECO:0008006" key="3">
    <source>
        <dbReference type="Google" id="ProtNLM"/>
    </source>
</evidence>
<evidence type="ECO:0000313" key="1">
    <source>
        <dbReference type="EMBL" id="SFE66857.1"/>
    </source>
</evidence>
<dbReference type="OrthoDB" id="4202896at2"/>
<sequence>MSHASTVRPVIENPRSDIVLVTTVPTTSERQTATAEAVVAHWQAAQWPPELLSLTAYTSSDGESVLTYGQWASEEALLRALKEEGGIAYAGPAVPETAGPAPAPVPYRLYRAVRGNGIPDPAPVAESFPVAFFGAENDRAAREFVDGLFAAEEATEGDDRDYPGGISANMHISVDGTSVLSFSEWVTEANAVAHIEAVWEPLLKHLGGTGLLYRHFGSLYPVA</sequence>
<dbReference type="AlphaFoldDB" id="A0A1I2CEQ9"/>
<reference evidence="2" key="1">
    <citation type="submission" date="2016-10" db="EMBL/GenBank/DDBJ databases">
        <authorList>
            <person name="Varghese N."/>
            <person name="Submissions S."/>
        </authorList>
    </citation>
    <scope>NUCLEOTIDE SEQUENCE [LARGE SCALE GENOMIC DNA]</scope>
    <source>
        <strain evidence="2">CGMCC 4.3510</strain>
    </source>
</reference>
<dbReference type="InterPro" id="IPR011008">
    <property type="entry name" value="Dimeric_a/b-barrel"/>
</dbReference>
<accession>A0A1I2CEQ9</accession>
<protein>
    <recommendedName>
        <fullName evidence="3">Antibiotic biosynthesis monooxygenase</fullName>
    </recommendedName>
</protein>
<name>A0A1I2CEQ9_9ACTN</name>
<dbReference type="RefSeq" id="WP_093712960.1">
    <property type="nucleotide sequence ID" value="NZ_FONG01000004.1"/>
</dbReference>
<evidence type="ECO:0000313" key="2">
    <source>
        <dbReference type="Proteomes" id="UP000199323"/>
    </source>
</evidence>
<proteinExistence type="predicted"/>
<dbReference type="EMBL" id="FONG01000004">
    <property type="protein sequence ID" value="SFE66857.1"/>
    <property type="molecule type" value="Genomic_DNA"/>
</dbReference>
<keyword evidence="2" id="KW-1185">Reference proteome</keyword>
<gene>
    <name evidence="1" type="ORF">SAMN05216251_104301</name>
</gene>
<dbReference type="STRING" id="380248.SAMN05216251_104301"/>